<evidence type="ECO:0008006" key="2">
    <source>
        <dbReference type="Google" id="ProtNLM"/>
    </source>
</evidence>
<protein>
    <recommendedName>
        <fullName evidence="2">Recombination endonuclease VII</fullName>
    </recommendedName>
</protein>
<name>A0A0F9XJX9_9ZZZZ</name>
<dbReference type="InterPro" id="IPR004211">
    <property type="entry name" value="Endonuclease_7"/>
</dbReference>
<gene>
    <name evidence="1" type="ORF">LCGC14_0208540</name>
</gene>
<sequence>MLKGSKCTKVHIAKVNKSKRERAGNRKCRRCKKVFYKAKGVIEYLCLRCKSHCIRCDIELTDETKVKSPQPCEGRCNSCKVELAALTKGNAGFKQRDYNLNRNFGITVPEYDAILEAQGGGCWICSKTPLQGQRRLAVDHLHSKGEKKRNPRERRGRIRGLLCGQCNRALGKFKDNIEHLRKAACYLETWPAQKILNKEDK</sequence>
<dbReference type="Pfam" id="PF02945">
    <property type="entry name" value="Endonuclease_7"/>
    <property type="match status" value="1"/>
</dbReference>
<proteinExistence type="predicted"/>
<evidence type="ECO:0000313" key="1">
    <source>
        <dbReference type="EMBL" id="KKN92363.1"/>
    </source>
</evidence>
<comment type="caution">
    <text evidence="1">The sequence shown here is derived from an EMBL/GenBank/DDBJ whole genome shotgun (WGS) entry which is preliminary data.</text>
</comment>
<organism evidence="1">
    <name type="scientific">marine sediment metagenome</name>
    <dbReference type="NCBI Taxonomy" id="412755"/>
    <lineage>
        <taxon>unclassified sequences</taxon>
        <taxon>metagenomes</taxon>
        <taxon>ecological metagenomes</taxon>
    </lineage>
</organism>
<dbReference type="EMBL" id="LAZR01000095">
    <property type="protein sequence ID" value="KKN92363.1"/>
    <property type="molecule type" value="Genomic_DNA"/>
</dbReference>
<dbReference type="InterPro" id="IPR038563">
    <property type="entry name" value="Endonuclease_7_sf"/>
</dbReference>
<dbReference type="SUPFAM" id="SSF54060">
    <property type="entry name" value="His-Me finger endonucleases"/>
    <property type="match status" value="1"/>
</dbReference>
<reference evidence="1" key="1">
    <citation type="journal article" date="2015" name="Nature">
        <title>Complex archaea that bridge the gap between prokaryotes and eukaryotes.</title>
        <authorList>
            <person name="Spang A."/>
            <person name="Saw J.H."/>
            <person name="Jorgensen S.L."/>
            <person name="Zaremba-Niedzwiedzka K."/>
            <person name="Martijn J."/>
            <person name="Lind A.E."/>
            <person name="van Eijk R."/>
            <person name="Schleper C."/>
            <person name="Guy L."/>
            <person name="Ettema T.J."/>
        </authorList>
    </citation>
    <scope>NUCLEOTIDE SEQUENCE</scope>
</reference>
<dbReference type="InterPro" id="IPR044925">
    <property type="entry name" value="His-Me_finger_sf"/>
</dbReference>
<dbReference type="Gene3D" id="3.40.1800.10">
    <property type="entry name" value="His-Me finger endonucleases"/>
    <property type="match status" value="1"/>
</dbReference>
<dbReference type="AlphaFoldDB" id="A0A0F9XJX9"/>
<accession>A0A0F9XJX9</accession>